<proteinExistence type="predicted"/>
<dbReference type="InterPro" id="IPR051398">
    <property type="entry name" value="Polysacch_Deacetylase"/>
</dbReference>
<evidence type="ECO:0000313" key="6">
    <source>
        <dbReference type="Proteomes" id="UP000315215"/>
    </source>
</evidence>
<evidence type="ECO:0000256" key="3">
    <source>
        <dbReference type="SAM" id="Phobius"/>
    </source>
</evidence>
<name>A0A516KKP0_9BACI</name>
<keyword evidence="3" id="KW-0472">Membrane</keyword>
<keyword evidence="3" id="KW-0812">Transmembrane</keyword>
<dbReference type="AlphaFoldDB" id="A0A516KKP0"/>
<dbReference type="GO" id="GO:0005975">
    <property type="term" value="P:carbohydrate metabolic process"/>
    <property type="evidence" value="ECO:0007669"/>
    <property type="project" value="InterPro"/>
</dbReference>
<sequence length="319" mass="36893">MCRLAILSEENKVKKYTLSNLLFTFLFLIVLIPLCYLLYNHVLSYWSSPVSAKTSYHEFDAPAIEVNRDFTGVKEYADKVTVLMYHQIIPKKQLNEQHYAENGELKDSIVTLEDFSEQMNYLKENNYPILSLKEFELFMSEKKKVPEKSVLITFDDGYKNVFEFAYPVLKQHGFFAVHFIITGRITDKTVEYDPSDHQYASIEEINRSTDVFDYGNHTHSLHQKNNKGTAYLKAYSPDKVKKDLAKASKQIGNSTAFAAPYGEYSTTTLNILKELDMKMAFTVKAGYAEPTQHTLEIPRQAILPSYTMKDFKYILTKHE</sequence>
<dbReference type="GO" id="GO:0016810">
    <property type="term" value="F:hydrolase activity, acting on carbon-nitrogen (but not peptide) bonds"/>
    <property type="evidence" value="ECO:0007669"/>
    <property type="project" value="InterPro"/>
</dbReference>
<accession>A0A516KKP0</accession>
<evidence type="ECO:0000256" key="1">
    <source>
        <dbReference type="ARBA" id="ARBA00004613"/>
    </source>
</evidence>
<protein>
    <submittedName>
        <fullName evidence="5">Polysaccharide deacetylase family protein</fullName>
    </submittedName>
</protein>
<comment type="subcellular location">
    <subcellularLocation>
        <location evidence="1">Secreted</location>
    </subcellularLocation>
</comment>
<dbReference type="PROSITE" id="PS51677">
    <property type="entry name" value="NODB"/>
    <property type="match status" value="1"/>
</dbReference>
<dbReference type="CDD" id="cd10966">
    <property type="entry name" value="CE4_yadE_5s"/>
    <property type="match status" value="1"/>
</dbReference>
<reference evidence="5 6" key="1">
    <citation type="submission" date="2019-07" db="EMBL/GenBank/DDBJ databases">
        <authorList>
            <person name="Li J."/>
        </authorList>
    </citation>
    <scope>NUCLEOTIDE SEQUENCE [LARGE SCALE GENOMIC DNA]</scope>
    <source>
        <strain evidence="5 6">TKL69</strain>
    </source>
</reference>
<dbReference type="InterPro" id="IPR002509">
    <property type="entry name" value="NODB_dom"/>
</dbReference>
<dbReference type="Proteomes" id="UP000315215">
    <property type="component" value="Chromosome"/>
</dbReference>
<feature type="domain" description="NodB homology" evidence="4">
    <location>
        <begin position="148"/>
        <end position="319"/>
    </location>
</feature>
<gene>
    <name evidence="5" type="ORF">FN924_18305</name>
</gene>
<dbReference type="PANTHER" id="PTHR34216">
    <property type="match status" value="1"/>
</dbReference>
<dbReference type="Gene3D" id="3.20.20.370">
    <property type="entry name" value="Glycoside hydrolase/deacetylase"/>
    <property type="match status" value="1"/>
</dbReference>
<organism evidence="5 6">
    <name type="scientific">Radiobacillus deserti</name>
    <dbReference type="NCBI Taxonomy" id="2594883"/>
    <lineage>
        <taxon>Bacteria</taxon>
        <taxon>Bacillati</taxon>
        <taxon>Bacillota</taxon>
        <taxon>Bacilli</taxon>
        <taxon>Bacillales</taxon>
        <taxon>Bacillaceae</taxon>
        <taxon>Radiobacillus</taxon>
    </lineage>
</organism>
<feature type="transmembrane region" description="Helical" evidence="3">
    <location>
        <begin position="21"/>
        <end position="39"/>
    </location>
</feature>
<dbReference type="EMBL" id="CP041666">
    <property type="protein sequence ID" value="QDP41948.1"/>
    <property type="molecule type" value="Genomic_DNA"/>
</dbReference>
<dbReference type="KEGG" id="aqt:FN924_18305"/>
<keyword evidence="2" id="KW-0732">Signal</keyword>
<evidence type="ECO:0000256" key="2">
    <source>
        <dbReference type="ARBA" id="ARBA00022729"/>
    </source>
</evidence>
<dbReference type="Pfam" id="PF01522">
    <property type="entry name" value="Polysacc_deac_1"/>
    <property type="match status" value="1"/>
</dbReference>
<keyword evidence="6" id="KW-1185">Reference proteome</keyword>
<dbReference type="InterPro" id="IPR011330">
    <property type="entry name" value="Glyco_hydro/deAcase_b/a-brl"/>
</dbReference>
<dbReference type="PANTHER" id="PTHR34216:SF3">
    <property type="entry name" value="POLY-BETA-1,6-N-ACETYL-D-GLUCOSAMINE N-DEACETYLASE"/>
    <property type="match status" value="1"/>
</dbReference>
<evidence type="ECO:0000259" key="4">
    <source>
        <dbReference type="PROSITE" id="PS51677"/>
    </source>
</evidence>
<dbReference type="GO" id="GO:0005576">
    <property type="term" value="C:extracellular region"/>
    <property type="evidence" value="ECO:0007669"/>
    <property type="project" value="UniProtKB-SubCell"/>
</dbReference>
<dbReference type="SUPFAM" id="SSF88713">
    <property type="entry name" value="Glycoside hydrolase/deacetylase"/>
    <property type="match status" value="1"/>
</dbReference>
<evidence type="ECO:0000313" key="5">
    <source>
        <dbReference type="EMBL" id="QDP41948.1"/>
    </source>
</evidence>
<keyword evidence="3" id="KW-1133">Transmembrane helix</keyword>